<sequence>MSIDNNRLKSLKGKHVYVMTRQGQVIEGTLDKSTRDKIYLRSNAKTVSTSAFTPFSPFFNPVTPLVLFDLLAIEESPFFFRRSPFFFW</sequence>
<dbReference type="Proteomes" id="UP000616779">
    <property type="component" value="Unassembled WGS sequence"/>
</dbReference>
<dbReference type="EMBL" id="WHOA01000092">
    <property type="protein sequence ID" value="NOU72385.1"/>
    <property type="molecule type" value="Genomic_DNA"/>
</dbReference>
<keyword evidence="2" id="KW-1185">Reference proteome</keyword>
<organism evidence="1 2">
    <name type="scientific">Paenibacillus phytorum</name>
    <dbReference type="NCBI Taxonomy" id="2654977"/>
    <lineage>
        <taxon>Bacteria</taxon>
        <taxon>Bacillati</taxon>
        <taxon>Bacillota</taxon>
        <taxon>Bacilli</taxon>
        <taxon>Bacillales</taxon>
        <taxon>Paenibacillaceae</taxon>
        <taxon>Paenibacillus</taxon>
    </lineage>
</organism>
<proteinExistence type="predicted"/>
<evidence type="ECO:0000313" key="1">
    <source>
        <dbReference type="EMBL" id="NOU72385.1"/>
    </source>
</evidence>
<dbReference type="RefSeq" id="WP_171643681.1">
    <property type="nucleotide sequence ID" value="NZ_WHOA01000092.1"/>
</dbReference>
<evidence type="ECO:0000313" key="2">
    <source>
        <dbReference type="Proteomes" id="UP000616779"/>
    </source>
</evidence>
<evidence type="ECO:0008006" key="3">
    <source>
        <dbReference type="Google" id="ProtNLM"/>
    </source>
</evidence>
<protein>
    <recommendedName>
        <fullName evidence="3">DUF2642 domain-containing protein</fullName>
    </recommendedName>
</protein>
<reference evidence="1 2" key="1">
    <citation type="submission" date="2019-10" db="EMBL/GenBank/DDBJ databases">
        <title>Description of Paenibacillus terrestris sp. nov.</title>
        <authorList>
            <person name="Carlier A."/>
            <person name="Qi S."/>
        </authorList>
    </citation>
    <scope>NUCLEOTIDE SEQUENCE [LARGE SCALE GENOMIC DNA]</scope>
    <source>
        <strain evidence="1 2">LMG 31458</strain>
    </source>
</reference>
<name>A0ABX1XV05_9BACL</name>
<gene>
    <name evidence="1" type="ORF">GC098_13275</name>
</gene>
<comment type="caution">
    <text evidence="1">The sequence shown here is derived from an EMBL/GenBank/DDBJ whole genome shotgun (WGS) entry which is preliminary data.</text>
</comment>
<accession>A0ABX1XV05</accession>